<evidence type="ECO:0008006" key="3">
    <source>
        <dbReference type="Google" id="ProtNLM"/>
    </source>
</evidence>
<accession>A0AAV4YQQ1</accession>
<proteinExistence type="predicted"/>
<organism evidence="1 2">
    <name type="scientific">Aeromonas caviae</name>
    <name type="common">Aeromonas punctata</name>
    <dbReference type="NCBI Taxonomy" id="648"/>
    <lineage>
        <taxon>Bacteria</taxon>
        <taxon>Pseudomonadati</taxon>
        <taxon>Pseudomonadota</taxon>
        <taxon>Gammaproteobacteria</taxon>
        <taxon>Aeromonadales</taxon>
        <taxon>Aeromonadaceae</taxon>
        <taxon>Aeromonas</taxon>
    </lineage>
</organism>
<reference evidence="1" key="1">
    <citation type="submission" date="2021-07" db="EMBL/GenBank/DDBJ databases">
        <title>Draft genome sequence of carbapenem-resistant Aeromonas spp. in Japan.</title>
        <authorList>
            <person name="Maehana S."/>
            <person name="Suzuki M."/>
            <person name="Kitasato H."/>
        </authorList>
    </citation>
    <scope>NUCLEOTIDE SEQUENCE</scope>
    <source>
        <strain evidence="1">KAM343</strain>
    </source>
</reference>
<dbReference type="Proteomes" id="UP000886939">
    <property type="component" value="Unassembled WGS sequence"/>
</dbReference>
<comment type="caution">
    <text evidence="1">The sequence shown here is derived from an EMBL/GenBank/DDBJ whole genome shotgun (WGS) entry which is preliminary data.</text>
</comment>
<sequence length="140" mass="16731">MSNFYDFYDENHDLPEQVSKQSKHESFKGNQAYLKRQYGHLNTQIEYYCHKEIPIIIGVYSYSKNVKGRIHTFTTCETICLLTLKVLPNDHRFSVLAKRIVLQGRLERVSYYLGQYTPLDPELHIKIKNKREQRYNNNKK</sequence>
<name>A0AAV4YQQ1_AERCA</name>
<gene>
    <name evidence="1" type="ORF">KAM343_40890</name>
</gene>
<evidence type="ECO:0000313" key="1">
    <source>
        <dbReference type="EMBL" id="GJA43293.1"/>
    </source>
</evidence>
<protein>
    <recommendedName>
        <fullName evidence="3">Transposase</fullName>
    </recommendedName>
</protein>
<evidence type="ECO:0000313" key="2">
    <source>
        <dbReference type="Proteomes" id="UP000886939"/>
    </source>
</evidence>
<dbReference type="AlphaFoldDB" id="A0AAV4YQQ1"/>
<dbReference type="RefSeq" id="WP_223916634.1">
    <property type="nucleotide sequence ID" value="NZ_BPNG01000069.1"/>
</dbReference>
<dbReference type="EMBL" id="BPNI01000148">
    <property type="protein sequence ID" value="GJA43293.1"/>
    <property type="molecule type" value="Genomic_DNA"/>
</dbReference>